<feature type="domain" description="ABC transmembrane type-1" evidence="6">
    <location>
        <begin position="28"/>
        <end position="139"/>
    </location>
</feature>
<keyword evidence="2 5" id="KW-0812">Transmembrane</keyword>
<dbReference type="EMBL" id="KN552183">
    <property type="protein sequence ID" value="KHJ91307.1"/>
    <property type="molecule type" value="Genomic_DNA"/>
</dbReference>
<dbReference type="InterPro" id="IPR050835">
    <property type="entry name" value="ABC_transporter_sub-D"/>
</dbReference>
<keyword evidence="8" id="KW-1185">Reference proteome</keyword>
<dbReference type="AlphaFoldDB" id="A0A0B1T680"/>
<dbReference type="Pfam" id="PF06472">
    <property type="entry name" value="ABC_membrane_2"/>
    <property type="match status" value="1"/>
</dbReference>
<dbReference type="InterPro" id="IPR011527">
    <property type="entry name" value="ABC1_TM_dom"/>
</dbReference>
<dbReference type="OrthoDB" id="5824215at2759"/>
<keyword evidence="4 5" id="KW-0472">Membrane</keyword>
<evidence type="ECO:0000256" key="5">
    <source>
        <dbReference type="SAM" id="Phobius"/>
    </source>
</evidence>
<dbReference type="GO" id="GO:0006635">
    <property type="term" value="P:fatty acid beta-oxidation"/>
    <property type="evidence" value="ECO:0007669"/>
    <property type="project" value="TreeGrafter"/>
</dbReference>
<dbReference type="PANTHER" id="PTHR11384:SF65">
    <property type="entry name" value="ABC TRANSPORTER DOMAIN-CONTAINING PROTEIN"/>
    <property type="match status" value="1"/>
</dbReference>
<sequence length="248" mass="28568">MGRLQQREREFYLGWDFLTSLGTVLRLLYPRLDYAALLTLTSIVCAGGYEVATYNTGTIIGKFYNALLSKDEHYFWNLFWKATLIYMGQSLLLATTSFSTWLLYLAIRRNLVTALHQMYYRRNAYYILNSVDNAGIDNPYVVRILQSRDISILLSKNGFIKGSIFFRDQRITQDAERMCSTLAKSIFPYILISPGVIAWYTYRTWATSVLLSIFLAFCVSIVQVIQPISSKEPSTYAENISEAFVMLF</sequence>
<dbReference type="GO" id="GO:0140359">
    <property type="term" value="F:ABC-type transporter activity"/>
    <property type="evidence" value="ECO:0007669"/>
    <property type="project" value="InterPro"/>
</dbReference>
<feature type="transmembrane region" description="Helical" evidence="5">
    <location>
        <begin position="208"/>
        <end position="225"/>
    </location>
</feature>
<evidence type="ECO:0000256" key="1">
    <source>
        <dbReference type="ARBA" id="ARBA00022448"/>
    </source>
</evidence>
<dbReference type="GO" id="GO:0007031">
    <property type="term" value="P:peroxisome organization"/>
    <property type="evidence" value="ECO:0007669"/>
    <property type="project" value="TreeGrafter"/>
</dbReference>
<dbReference type="GO" id="GO:0005524">
    <property type="term" value="F:ATP binding"/>
    <property type="evidence" value="ECO:0007669"/>
    <property type="project" value="InterPro"/>
</dbReference>
<dbReference type="GO" id="GO:0015910">
    <property type="term" value="P:long-chain fatty acid import into peroxisome"/>
    <property type="evidence" value="ECO:0007669"/>
    <property type="project" value="TreeGrafter"/>
</dbReference>
<dbReference type="Proteomes" id="UP000053660">
    <property type="component" value="Unassembled WGS sequence"/>
</dbReference>
<evidence type="ECO:0000256" key="4">
    <source>
        <dbReference type="ARBA" id="ARBA00023136"/>
    </source>
</evidence>
<evidence type="ECO:0000313" key="8">
    <source>
        <dbReference type="Proteomes" id="UP000053660"/>
    </source>
</evidence>
<dbReference type="GO" id="GO:0005324">
    <property type="term" value="F:long-chain fatty acid transmembrane transporter activity"/>
    <property type="evidence" value="ECO:0007669"/>
    <property type="project" value="TreeGrafter"/>
</dbReference>
<evidence type="ECO:0000313" key="7">
    <source>
        <dbReference type="EMBL" id="KHJ91307.1"/>
    </source>
</evidence>
<organism evidence="7 8">
    <name type="scientific">Oesophagostomum dentatum</name>
    <name type="common">Nodular worm</name>
    <dbReference type="NCBI Taxonomy" id="61180"/>
    <lineage>
        <taxon>Eukaryota</taxon>
        <taxon>Metazoa</taxon>
        <taxon>Ecdysozoa</taxon>
        <taxon>Nematoda</taxon>
        <taxon>Chromadorea</taxon>
        <taxon>Rhabditida</taxon>
        <taxon>Rhabditina</taxon>
        <taxon>Rhabditomorpha</taxon>
        <taxon>Strongyloidea</taxon>
        <taxon>Strongylidae</taxon>
        <taxon>Oesophagostomum</taxon>
    </lineage>
</organism>
<feature type="transmembrane region" description="Helical" evidence="5">
    <location>
        <begin position="84"/>
        <end position="107"/>
    </location>
</feature>
<gene>
    <name evidence="7" type="ORF">OESDEN_08832</name>
</gene>
<keyword evidence="1" id="KW-0813">Transport</keyword>
<dbReference type="GO" id="GO:0042760">
    <property type="term" value="P:very long-chain fatty acid catabolic process"/>
    <property type="evidence" value="ECO:0007669"/>
    <property type="project" value="TreeGrafter"/>
</dbReference>
<name>A0A0B1T680_OESDE</name>
<evidence type="ECO:0000259" key="6">
    <source>
        <dbReference type="Pfam" id="PF06472"/>
    </source>
</evidence>
<dbReference type="PANTHER" id="PTHR11384">
    <property type="entry name" value="ATP-BINDING CASSETTE, SUB-FAMILY D MEMBER"/>
    <property type="match status" value="1"/>
</dbReference>
<dbReference type="GO" id="GO:0005778">
    <property type="term" value="C:peroxisomal membrane"/>
    <property type="evidence" value="ECO:0007669"/>
    <property type="project" value="TreeGrafter"/>
</dbReference>
<keyword evidence="3 5" id="KW-1133">Transmembrane helix</keyword>
<evidence type="ECO:0000256" key="3">
    <source>
        <dbReference type="ARBA" id="ARBA00022989"/>
    </source>
</evidence>
<evidence type="ECO:0000256" key="2">
    <source>
        <dbReference type="ARBA" id="ARBA00022692"/>
    </source>
</evidence>
<proteinExistence type="predicted"/>
<reference evidence="7 8" key="1">
    <citation type="submission" date="2014-03" db="EMBL/GenBank/DDBJ databases">
        <title>Draft genome of the hookworm Oesophagostomum dentatum.</title>
        <authorList>
            <person name="Mitreva M."/>
        </authorList>
    </citation>
    <scope>NUCLEOTIDE SEQUENCE [LARGE SCALE GENOMIC DNA]</scope>
    <source>
        <strain evidence="7 8">OD-Hann</strain>
    </source>
</reference>
<accession>A0A0B1T680</accession>
<protein>
    <recommendedName>
        <fullName evidence="6">ABC transmembrane type-1 domain-containing protein</fullName>
    </recommendedName>
</protein>